<dbReference type="Pfam" id="PF00822">
    <property type="entry name" value="PMP22_Claudin"/>
    <property type="match status" value="1"/>
</dbReference>
<evidence type="ECO:0000256" key="5">
    <source>
        <dbReference type="SAM" id="Phobius"/>
    </source>
</evidence>
<keyword evidence="4 5" id="KW-0472">Membrane</keyword>
<evidence type="ECO:0000256" key="1">
    <source>
        <dbReference type="ARBA" id="ARBA00004141"/>
    </source>
</evidence>
<protein>
    <submittedName>
        <fullName evidence="6">Uncharacterized protein</fullName>
    </submittedName>
</protein>
<keyword evidence="7" id="KW-1185">Reference proteome</keyword>
<dbReference type="AlphaFoldDB" id="A0A7M5XLR3"/>
<dbReference type="PROSITE" id="PS51257">
    <property type="entry name" value="PROKAR_LIPOPROTEIN"/>
    <property type="match status" value="1"/>
</dbReference>
<dbReference type="InterPro" id="IPR004031">
    <property type="entry name" value="PMP22/EMP/MP20/Claudin"/>
</dbReference>
<keyword evidence="2 5" id="KW-0812">Transmembrane</keyword>
<keyword evidence="3 5" id="KW-1133">Transmembrane helix</keyword>
<dbReference type="EnsemblMetazoa" id="CLYHEMT025973.1">
    <property type="protein sequence ID" value="CLYHEMP025973.1"/>
    <property type="gene ID" value="CLYHEMG025973"/>
</dbReference>
<dbReference type="Proteomes" id="UP000594262">
    <property type="component" value="Unplaced"/>
</dbReference>
<evidence type="ECO:0000256" key="2">
    <source>
        <dbReference type="ARBA" id="ARBA00022692"/>
    </source>
</evidence>
<proteinExistence type="predicted"/>
<evidence type="ECO:0000256" key="4">
    <source>
        <dbReference type="ARBA" id="ARBA00023136"/>
    </source>
</evidence>
<feature type="transmembrane region" description="Helical" evidence="5">
    <location>
        <begin position="106"/>
        <end position="126"/>
    </location>
</feature>
<comment type="subcellular location">
    <subcellularLocation>
        <location evidence="1">Membrane</location>
        <topology evidence="1">Multi-pass membrane protein</topology>
    </subcellularLocation>
</comment>
<organism evidence="6 7">
    <name type="scientific">Clytia hemisphaerica</name>
    <dbReference type="NCBI Taxonomy" id="252671"/>
    <lineage>
        <taxon>Eukaryota</taxon>
        <taxon>Metazoa</taxon>
        <taxon>Cnidaria</taxon>
        <taxon>Hydrozoa</taxon>
        <taxon>Hydroidolina</taxon>
        <taxon>Leptothecata</taxon>
        <taxon>Obeliida</taxon>
        <taxon>Clytiidae</taxon>
        <taxon>Clytia</taxon>
    </lineage>
</organism>
<accession>A0A7M5XLR3</accession>
<dbReference type="GO" id="GO:0016020">
    <property type="term" value="C:membrane"/>
    <property type="evidence" value="ECO:0007669"/>
    <property type="project" value="UniProtKB-SubCell"/>
</dbReference>
<feature type="transmembrane region" description="Helical" evidence="5">
    <location>
        <begin position="74"/>
        <end position="94"/>
    </location>
</feature>
<name>A0A7M5XLR3_9CNID</name>
<sequence>MVHLRNIIFVIINCAIAALFAVSCGEVGWYVMKVKKNGQTGEASIGLWKSCVSVASVKVCFDLPEEALSDSMEAIRGCSVIATGISIVVLLFACTATAVSERKVKYAGYGMLLACTLSVAAGVLFFEEMSDYDLDFDDHHYGWAYILNWIGAGSALVSVFFACYLSAADEDYDLERTISNTITNYDRLNTA</sequence>
<feature type="transmembrane region" description="Helical" evidence="5">
    <location>
        <begin position="7"/>
        <end position="32"/>
    </location>
</feature>
<reference evidence="6" key="1">
    <citation type="submission" date="2021-01" db="UniProtKB">
        <authorList>
            <consortium name="EnsemblMetazoa"/>
        </authorList>
    </citation>
    <scope>IDENTIFICATION</scope>
</reference>
<evidence type="ECO:0000313" key="7">
    <source>
        <dbReference type="Proteomes" id="UP000594262"/>
    </source>
</evidence>
<feature type="transmembrane region" description="Helical" evidence="5">
    <location>
        <begin position="146"/>
        <end position="167"/>
    </location>
</feature>
<evidence type="ECO:0000256" key="3">
    <source>
        <dbReference type="ARBA" id="ARBA00022989"/>
    </source>
</evidence>
<evidence type="ECO:0000313" key="6">
    <source>
        <dbReference type="EnsemblMetazoa" id="CLYHEMP025973.1"/>
    </source>
</evidence>
<dbReference type="Gene3D" id="1.20.140.150">
    <property type="match status" value="1"/>
</dbReference>